<dbReference type="InterPro" id="IPR011765">
    <property type="entry name" value="Pept_M16_N"/>
</dbReference>
<protein>
    <recommendedName>
        <fullName evidence="14">Mitochondrial processing peptidase</fullName>
    </recommendedName>
</protein>
<dbReference type="FunFam" id="3.30.830.10:FF:000001">
    <property type="entry name" value="Mitochondrial-processing peptidase subunit beta, mitochondrial"/>
    <property type="match status" value="1"/>
</dbReference>
<evidence type="ECO:0000256" key="4">
    <source>
        <dbReference type="ARBA" id="ARBA00022723"/>
    </source>
</evidence>
<evidence type="ECO:0000256" key="1">
    <source>
        <dbReference type="ARBA" id="ARBA00001947"/>
    </source>
</evidence>
<evidence type="ECO:0000259" key="11">
    <source>
        <dbReference type="Pfam" id="PF05193"/>
    </source>
</evidence>
<evidence type="ECO:0000259" key="10">
    <source>
        <dbReference type="Pfam" id="PF00675"/>
    </source>
</evidence>
<comment type="cofactor">
    <cofactor evidence="1">
        <name>Zn(2+)</name>
        <dbReference type="ChEBI" id="CHEBI:29105"/>
    </cofactor>
</comment>
<evidence type="ECO:0000313" key="12">
    <source>
        <dbReference type="EMBL" id="GMH27579.1"/>
    </source>
</evidence>
<dbReference type="InterPro" id="IPR011249">
    <property type="entry name" value="Metalloenz_LuxS/M16"/>
</dbReference>
<evidence type="ECO:0000256" key="7">
    <source>
        <dbReference type="ARBA" id="ARBA00023049"/>
    </source>
</evidence>
<dbReference type="GO" id="GO:0008237">
    <property type="term" value="F:metallopeptidase activity"/>
    <property type="evidence" value="ECO:0007669"/>
    <property type="project" value="UniProtKB-KW"/>
</dbReference>
<keyword evidence="8" id="KW-0496">Mitochondrion</keyword>
<dbReference type="Proteomes" id="UP001279734">
    <property type="component" value="Unassembled WGS sequence"/>
</dbReference>
<evidence type="ECO:0000256" key="8">
    <source>
        <dbReference type="ARBA" id="ARBA00023128"/>
    </source>
</evidence>
<keyword evidence="13" id="KW-1185">Reference proteome</keyword>
<evidence type="ECO:0008006" key="14">
    <source>
        <dbReference type="Google" id="ProtNLM"/>
    </source>
</evidence>
<name>A0AAD3TE11_NEPGR</name>
<evidence type="ECO:0000256" key="5">
    <source>
        <dbReference type="ARBA" id="ARBA00022801"/>
    </source>
</evidence>
<sequence length="508" mass="56607">MAIRKLIYHTLRFHNYPRSPPVRHYSTHSPAFSTPHSTPPSSPSPPPPSFMIYDSLAESVKSKLNRLENPDPRFLRYGSPNPTLADHTSILSFPATRITTLPNGLRVATQSNLAARSASVGVWIESGSRFESEERNGVSNFLKHLALKGTESGALEEIENVGGHFDGFTSREMTAYYTQVTDRNVAKGIEILGKILQNSDYSEDTINSVRDVVLREREEVGTIRDEVIFDHLHATAFQYSPLGKSVLGPLKNIKSITKADIQDHISTHYATHRMVISAAGGVKHEDVVEQVKRVFTKLSANPTTTSQLVANEPANFTGSEVRIIDDDIPLARFAVAFNAASWTDPDSIALMIMQTMLGSWNKSEGGGKHMGSELVQRDTGLFGVYAVAKPDCLDDLSYAIMYELSKLSYRVSEADVIRARNQLKSSLLLHMNGISAAAEDIGRQLLTYGRRIPFAELFARIDAVDSNTVKRVANRFIFDRDIAIAAMGPIQGLPDYNWFRRRTYWLRY</sequence>
<comment type="subcellular location">
    <subcellularLocation>
        <location evidence="2">Mitochondrion</location>
    </subcellularLocation>
</comment>
<dbReference type="PANTHER" id="PTHR11851:SF149">
    <property type="entry name" value="GH01077P"/>
    <property type="match status" value="1"/>
</dbReference>
<evidence type="ECO:0000256" key="3">
    <source>
        <dbReference type="ARBA" id="ARBA00022670"/>
    </source>
</evidence>
<evidence type="ECO:0000256" key="6">
    <source>
        <dbReference type="ARBA" id="ARBA00022833"/>
    </source>
</evidence>
<evidence type="ECO:0000256" key="2">
    <source>
        <dbReference type="ARBA" id="ARBA00004173"/>
    </source>
</evidence>
<organism evidence="12 13">
    <name type="scientific">Nepenthes gracilis</name>
    <name type="common">Slender pitcher plant</name>
    <dbReference type="NCBI Taxonomy" id="150966"/>
    <lineage>
        <taxon>Eukaryota</taxon>
        <taxon>Viridiplantae</taxon>
        <taxon>Streptophyta</taxon>
        <taxon>Embryophyta</taxon>
        <taxon>Tracheophyta</taxon>
        <taxon>Spermatophyta</taxon>
        <taxon>Magnoliopsida</taxon>
        <taxon>eudicotyledons</taxon>
        <taxon>Gunneridae</taxon>
        <taxon>Pentapetalae</taxon>
        <taxon>Caryophyllales</taxon>
        <taxon>Nepenthaceae</taxon>
        <taxon>Nepenthes</taxon>
    </lineage>
</organism>
<dbReference type="Pfam" id="PF00675">
    <property type="entry name" value="Peptidase_M16"/>
    <property type="match status" value="1"/>
</dbReference>
<feature type="domain" description="Peptidase M16 C-terminal" evidence="11">
    <location>
        <begin position="255"/>
        <end position="423"/>
    </location>
</feature>
<keyword evidence="4" id="KW-0479">Metal-binding</keyword>
<dbReference type="GO" id="GO:0005739">
    <property type="term" value="C:mitochondrion"/>
    <property type="evidence" value="ECO:0007669"/>
    <property type="project" value="UniProtKB-SubCell"/>
</dbReference>
<gene>
    <name evidence="12" type="ORF">Nepgr_029422</name>
</gene>
<dbReference type="AlphaFoldDB" id="A0AAD3TE11"/>
<comment type="caution">
    <text evidence="12">The sequence shown here is derived from an EMBL/GenBank/DDBJ whole genome shotgun (WGS) entry which is preliminary data.</text>
</comment>
<feature type="region of interest" description="Disordered" evidence="9">
    <location>
        <begin position="24"/>
        <end position="49"/>
    </location>
</feature>
<feature type="compositionally biased region" description="Low complexity" evidence="9">
    <location>
        <begin position="27"/>
        <end position="36"/>
    </location>
</feature>
<keyword evidence="7" id="KW-0482">Metalloprotease</keyword>
<dbReference type="InterPro" id="IPR007863">
    <property type="entry name" value="Peptidase_M16_C"/>
</dbReference>
<keyword evidence="3" id="KW-0645">Protease</keyword>
<dbReference type="FunFam" id="3.30.830.10:FF:000008">
    <property type="entry name" value="Mitochondrial-processing peptidase subunit beta"/>
    <property type="match status" value="1"/>
</dbReference>
<dbReference type="GO" id="GO:0046872">
    <property type="term" value="F:metal ion binding"/>
    <property type="evidence" value="ECO:0007669"/>
    <property type="project" value="UniProtKB-KW"/>
</dbReference>
<keyword evidence="5" id="KW-0378">Hydrolase</keyword>
<dbReference type="Pfam" id="PF05193">
    <property type="entry name" value="Peptidase_M16_C"/>
    <property type="match status" value="1"/>
</dbReference>
<evidence type="ECO:0000256" key="9">
    <source>
        <dbReference type="SAM" id="MobiDB-lite"/>
    </source>
</evidence>
<dbReference type="InterPro" id="IPR050361">
    <property type="entry name" value="MPP/UQCRC_Complex"/>
</dbReference>
<feature type="compositionally biased region" description="Pro residues" evidence="9">
    <location>
        <begin position="37"/>
        <end position="49"/>
    </location>
</feature>
<dbReference type="SUPFAM" id="SSF63411">
    <property type="entry name" value="LuxS/MPP-like metallohydrolase"/>
    <property type="match status" value="2"/>
</dbReference>
<evidence type="ECO:0000313" key="13">
    <source>
        <dbReference type="Proteomes" id="UP001279734"/>
    </source>
</evidence>
<feature type="domain" description="Peptidase M16 N-terminal" evidence="10">
    <location>
        <begin position="106"/>
        <end position="249"/>
    </location>
</feature>
<dbReference type="PANTHER" id="PTHR11851">
    <property type="entry name" value="METALLOPROTEASE"/>
    <property type="match status" value="1"/>
</dbReference>
<dbReference type="GO" id="GO:0006508">
    <property type="term" value="P:proteolysis"/>
    <property type="evidence" value="ECO:0007669"/>
    <property type="project" value="UniProtKB-KW"/>
</dbReference>
<accession>A0AAD3TE11</accession>
<dbReference type="Gene3D" id="3.30.830.10">
    <property type="entry name" value="Metalloenzyme, LuxS/M16 peptidase-like"/>
    <property type="match status" value="2"/>
</dbReference>
<proteinExistence type="predicted"/>
<dbReference type="EMBL" id="BSYO01000033">
    <property type="protein sequence ID" value="GMH27579.1"/>
    <property type="molecule type" value="Genomic_DNA"/>
</dbReference>
<reference evidence="12" key="1">
    <citation type="submission" date="2023-05" db="EMBL/GenBank/DDBJ databases">
        <title>Nepenthes gracilis genome sequencing.</title>
        <authorList>
            <person name="Fukushima K."/>
        </authorList>
    </citation>
    <scope>NUCLEOTIDE SEQUENCE</scope>
    <source>
        <strain evidence="12">SING2019-196</strain>
    </source>
</reference>
<keyword evidence="6" id="KW-0862">Zinc</keyword>